<feature type="domain" description="Glucose/Sorbosone dehydrogenase" evidence="1">
    <location>
        <begin position="70"/>
        <end position="368"/>
    </location>
</feature>
<dbReference type="EMBL" id="JAGGLI010000048">
    <property type="protein sequence ID" value="MBP2028925.1"/>
    <property type="molecule type" value="Genomic_DNA"/>
</dbReference>
<sequence>MNKKWLLLIIPLAILLIFWQIGGNGEEIDENDLAEPNINEESTDIFNEQDETVFLAEDFEYDIEVIGEGLEIPWEIVPLPDGRILVTERPGRVLILGVGEIYTVQEAEHVGEGGLLGIEISPEFDQNRHVFLYYTYREGNKILNRVSRFTLEENRLDNEVYILDAIPGARVHNGGRLKFGPDEKLYITTGDAQVPELSQDINSLAGKILRINSDGSIPEDNPFENSPVFAYGLRNPQGLAWHPISGDLFASDHGPTSQDEINLILPGANYGWPIVTCNQGDTEYEDPFVCYSDFTLAPSGIAFLSLENLSESNLYVAGLRGNMVMRIDLEDDVSFIRQEELFNEYGRIRSVVYHEGSLYIATNNRDGRGNPSENDDRVLKITPVLPTSY</sequence>
<protein>
    <submittedName>
        <fullName evidence="2">Glucose/arabinose dehydrogenase</fullName>
    </submittedName>
</protein>
<dbReference type="Pfam" id="PF07995">
    <property type="entry name" value="GSDH"/>
    <property type="match status" value="1"/>
</dbReference>
<gene>
    <name evidence="2" type="ORF">J2Z35_002763</name>
</gene>
<evidence type="ECO:0000313" key="3">
    <source>
        <dbReference type="Proteomes" id="UP001314903"/>
    </source>
</evidence>
<evidence type="ECO:0000259" key="1">
    <source>
        <dbReference type="Pfam" id="PF07995"/>
    </source>
</evidence>
<dbReference type="InterPro" id="IPR011042">
    <property type="entry name" value="6-blade_b-propeller_TolB-like"/>
</dbReference>
<dbReference type="InterPro" id="IPR012938">
    <property type="entry name" value="Glc/Sorbosone_DH"/>
</dbReference>
<dbReference type="SUPFAM" id="SSF50952">
    <property type="entry name" value="Soluble quinoprotein glucose dehydrogenase"/>
    <property type="match status" value="1"/>
</dbReference>
<dbReference type="Proteomes" id="UP001314903">
    <property type="component" value="Unassembled WGS sequence"/>
</dbReference>
<dbReference type="PANTHER" id="PTHR19328">
    <property type="entry name" value="HEDGEHOG-INTERACTING PROTEIN"/>
    <property type="match status" value="1"/>
</dbReference>
<dbReference type="InterPro" id="IPR011041">
    <property type="entry name" value="Quinoprot_gluc/sorb_DH_b-prop"/>
</dbReference>
<accession>A0ABS4KME8</accession>
<evidence type="ECO:0000313" key="2">
    <source>
        <dbReference type="EMBL" id="MBP2028925.1"/>
    </source>
</evidence>
<dbReference type="RefSeq" id="WP_209661979.1">
    <property type="nucleotide sequence ID" value="NZ_JAGGLI010000048.1"/>
</dbReference>
<dbReference type="PANTHER" id="PTHR19328:SF13">
    <property type="entry name" value="HIPL1 PROTEIN"/>
    <property type="match status" value="1"/>
</dbReference>
<proteinExistence type="predicted"/>
<comment type="caution">
    <text evidence="2">The sequence shown here is derived from an EMBL/GenBank/DDBJ whole genome shotgun (WGS) entry which is preliminary data.</text>
</comment>
<organism evidence="2 3">
    <name type="scientific">Acetoanaerobium pronyense</name>
    <dbReference type="NCBI Taxonomy" id="1482736"/>
    <lineage>
        <taxon>Bacteria</taxon>
        <taxon>Bacillati</taxon>
        <taxon>Bacillota</taxon>
        <taxon>Clostridia</taxon>
        <taxon>Peptostreptococcales</taxon>
        <taxon>Filifactoraceae</taxon>
        <taxon>Acetoanaerobium</taxon>
    </lineage>
</organism>
<dbReference type="Gene3D" id="2.120.10.30">
    <property type="entry name" value="TolB, C-terminal domain"/>
    <property type="match status" value="1"/>
</dbReference>
<keyword evidence="3" id="KW-1185">Reference proteome</keyword>
<reference evidence="2 3" key="1">
    <citation type="submission" date="2021-03" db="EMBL/GenBank/DDBJ databases">
        <title>Genomic Encyclopedia of Type Strains, Phase IV (KMG-IV): sequencing the most valuable type-strain genomes for metagenomic binning, comparative biology and taxonomic classification.</title>
        <authorList>
            <person name="Goeker M."/>
        </authorList>
    </citation>
    <scope>NUCLEOTIDE SEQUENCE [LARGE SCALE GENOMIC DNA]</scope>
    <source>
        <strain evidence="2 3">DSM 27512</strain>
    </source>
</reference>
<name>A0ABS4KME8_9FIRM</name>